<feature type="transmembrane region" description="Helical" evidence="2">
    <location>
        <begin position="483"/>
        <end position="501"/>
    </location>
</feature>
<dbReference type="EMBL" id="JAPWDV010000001">
    <property type="protein sequence ID" value="KAJ6224273.1"/>
    <property type="molecule type" value="Genomic_DNA"/>
</dbReference>
<comment type="caution">
    <text evidence="5">The sequence shown here is derived from an EMBL/GenBank/DDBJ whole genome shotgun (WGS) entry which is preliminary data.</text>
</comment>
<feature type="transmembrane region" description="Helical" evidence="2">
    <location>
        <begin position="558"/>
        <end position="576"/>
    </location>
</feature>
<dbReference type="Pfam" id="PF20146">
    <property type="entry name" value="NRF"/>
    <property type="match status" value="1"/>
</dbReference>
<keyword evidence="6" id="KW-1185">Reference proteome</keyword>
<feature type="region of interest" description="Disordered" evidence="1">
    <location>
        <begin position="28"/>
        <end position="80"/>
    </location>
</feature>
<keyword evidence="3" id="KW-0732">Signal</keyword>
<feature type="transmembrane region" description="Helical" evidence="2">
    <location>
        <begin position="629"/>
        <end position="653"/>
    </location>
</feature>
<keyword evidence="2" id="KW-0812">Transmembrane</keyword>
<feature type="transmembrane region" description="Helical" evidence="2">
    <location>
        <begin position="391"/>
        <end position="411"/>
    </location>
</feature>
<feature type="signal peptide" evidence="3">
    <location>
        <begin position="1"/>
        <end position="26"/>
    </location>
</feature>
<dbReference type="OMA" id="QYCMLEV"/>
<feature type="compositionally biased region" description="Acidic residues" evidence="1">
    <location>
        <begin position="61"/>
        <end position="78"/>
    </location>
</feature>
<evidence type="ECO:0000259" key="4">
    <source>
        <dbReference type="SMART" id="SM00703"/>
    </source>
</evidence>
<organism evidence="5 6">
    <name type="scientific">Blomia tropicalis</name>
    <name type="common">Mite</name>
    <dbReference type="NCBI Taxonomy" id="40697"/>
    <lineage>
        <taxon>Eukaryota</taxon>
        <taxon>Metazoa</taxon>
        <taxon>Ecdysozoa</taxon>
        <taxon>Arthropoda</taxon>
        <taxon>Chelicerata</taxon>
        <taxon>Arachnida</taxon>
        <taxon>Acari</taxon>
        <taxon>Acariformes</taxon>
        <taxon>Sarcoptiformes</taxon>
        <taxon>Astigmata</taxon>
        <taxon>Glycyphagoidea</taxon>
        <taxon>Echimyopodidae</taxon>
        <taxon>Blomia</taxon>
    </lineage>
</organism>
<feature type="chain" id="PRO_5040477633" description="Nose resistant-to-fluoxetine protein N-terminal domain-containing protein" evidence="3">
    <location>
        <begin position="27"/>
        <end position="899"/>
    </location>
</feature>
<dbReference type="Proteomes" id="UP001142055">
    <property type="component" value="Chromosome 1"/>
</dbReference>
<accession>A0A9Q0RQ93</accession>
<evidence type="ECO:0000256" key="2">
    <source>
        <dbReference type="SAM" id="Phobius"/>
    </source>
</evidence>
<protein>
    <recommendedName>
        <fullName evidence="4">Nose resistant-to-fluoxetine protein N-terminal domain-containing protein</fullName>
    </recommendedName>
</protein>
<feature type="transmembrane region" description="Helical" evidence="2">
    <location>
        <begin position="771"/>
        <end position="794"/>
    </location>
</feature>
<evidence type="ECO:0000256" key="3">
    <source>
        <dbReference type="SAM" id="SignalP"/>
    </source>
</evidence>
<feature type="transmembrane region" description="Helical" evidence="2">
    <location>
        <begin position="698"/>
        <end position="717"/>
    </location>
</feature>
<dbReference type="InterPro" id="IPR052728">
    <property type="entry name" value="O2_lipid_transport_reg"/>
</dbReference>
<dbReference type="SMART" id="SM00703">
    <property type="entry name" value="NRF"/>
    <property type="match status" value="1"/>
</dbReference>
<feature type="compositionally biased region" description="Polar residues" evidence="1">
    <location>
        <begin position="28"/>
        <end position="51"/>
    </location>
</feature>
<sequence>MKTGWVLPYFLLLTISIGLFIQPVYTNDVNDSPNSESELNEVETTTLSDSNEPSESTVSEETTEDDGGDDPWGEEDDEKGGTVNIVDQMRELREPEKTIPIERFTKNLNDTFERMAHAYGIIDQYYLPSKATWEKLLGLVTGLDVQVSPECFSSYFSGVSGFRGYKTWAYRFLDVRGRFPESGSMAGRLSSFGEWDECMQLESPQHSSTGLIVKGQYCMLEVKAPYPMNTDADLALLADKRHPLFNSFQKYLKAFRLHNLNTPAKMVETLRLMNGTIFRAGLCVPHLCKAHEIEAVITNLTYPIFKMPITVGPKCFKGRSTSILTLLTTFVIFCTVVEWYNQSFDKRTAKDNHKLGALMFQRDVAFKPNPFLYSFSAITNTRAVLRKHTSFAALDTIKFMMVIYIHLYNYYNNLSTVGLVTLKRIFTTYPATGMRDDRYTWFRLTLPFDAIFIISGMVIAFSMQRKLKMASSNFNYFSYSAKLWIKFAVTYAGSIMFLWVLPTVTTGPVWDYGMNWLNGCFDLKTVLLGFLFVSNYNTQLGTNVDNPSVLPFCNPPTWFMSSLLQLLLLAPLFVFVGYKLSKYAKISFFLLLVIGSGVLAIVPYLALNIKPDVHFLEFETLRETALSFAWYRMGTNTYLLSFVFGIIGGYMLADFKVLLRQELENAMVIISFVLVQVAIALNNSFWRLDKPPSLVKSLIWYSVVRSLQSLGLTYIFYTLSSNRAASVQRFLEWHPFQVLSRLSYSYFMVHILIVYYRIFSVKEVYAMTNSLMLQNFIIDFFITLVIAYLFYCLIECPVANLLNLAHGKIFYDVKHYKPKRAKLDGVQSVDQNGNGAPVSKGEHDTGIPFPPSIVIEEYNHDASNEFEMNQQSTGESNNSNNINQLEESNQVQPKEISRL</sequence>
<dbReference type="InterPro" id="IPR002656">
    <property type="entry name" value="Acyl_transf_3_dom"/>
</dbReference>
<dbReference type="InterPro" id="IPR006621">
    <property type="entry name" value="Nose-resist-to-fluoxetine_N"/>
</dbReference>
<gene>
    <name evidence="5" type="ORF">RDWZM_002818</name>
</gene>
<dbReference type="AlphaFoldDB" id="A0A9Q0RQ93"/>
<feature type="transmembrane region" description="Helical" evidence="2">
    <location>
        <begin position="323"/>
        <end position="340"/>
    </location>
</feature>
<name>A0A9Q0RQ93_BLOTA</name>
<evidence type="ECO:0000256" key="1">
    <source>
        <dbReference type="SAM" id="MobiDB-lite"/>
    </source>
</evidence>
<dbReference type="Pfam" id="PF01757">
    <property type="entry name" value="Acyl_transf_3"/>
    <property type="match status" value="1"/>
</dbReference>
<feature type="transmembrane region" description="Helical" evidence="2">
    <location>
        <begin position="738"/>
        <end position="759"/>
    </location>
</feature>
<dbReference type="GO" id="GO:0016747">
    <property type="term" value="F:acyltransferase activity, transferring groups other than amino-acyl groups"/>
    <property type="evidence" value="ECO:0007669"/>
    <property type="project" value="InterPro"/>
</dbReference>
<feature type="compositionally biased region" description="Polar residues" evidence="1">
    <location>
        <begin position="866"/>
        <end position="892"/>
    </location>
</feature>
<feature type="domain" description="Nose resistant-to-fluoxetine protein N-terminal" evidence="4">
    <location>
        <begin position="148"/>
        <end position="317"/>
    </location>
</feature>
<evidence type="ECO:0000313" key="5">
    <source>
        <dbReference type="EMBL" id="KAJ6224273.1"/>
    </source>
</evidence>
<feature type="region of interest" description="Disordered" evidence="1">
    <location>
        <begin position="827"/>
        <end position="846"/>
    </location>
</feature>
<feature type="transmembrane region" description="Helical" evidence="2">
    <location>
        <begin position="588"/>
        <end position="609"/>
    </location>
</feature>
<reference evidence="5" key="1">
    <citation type="submission" date="2022-12" db="EMBL/GenBank/DDBJ databases">
        <title>Genome assemblies of Blomia tropicalis.</title>
        <authorList>
            <person name="Cui Y."/>
        </authorList>
    </citation>
    <scope>NUCLEOTIDE SEQUENCE</scope>
    <source>
        <tissue evidence="5">Adult mites</tissue>
    </source>
</reference>
<keyword evidence="2" id="KW-1133">Transmembrane helix</keyword>
<keyword evidence="2" id="KW-0472">Membrane</keyword>
<dbReference type="PANTHER" id="PTHR11161:SF0">
    <property type="entry name" value="O-ACYLTRANSFERASE LIKE PROTEIN"/>
    <property type="match status" value="1"/>
</dbReference>
<evidence type="ECO:0000313" key="6">
    <source>
        <dbReference type="Proteomes" id="UP001142055"/>
    </source>
</evidence>
<feature type="region of interest" description="Disordered" evidence="1">
    <location>
        <begin position="864"/>
        <end position="899"/>
    </location>
</feature>
<dbReference type="PANTHER" id="PTHR11161">
    <property type="entry name" value="O-ACYLTRANSFERASE"/>
    <property type="match status" value="1"/>
</dbReference>
<feature type="transmembrane region" description="Helical" evidence="2">
    <location>
        <begin position="665"/>
        <end position="686"/>
    </location>
</feature>
<proteinExistence type="predicted"/>
<feature type="transmembrane region" description="Helical" evidence="2">
    <location>
        <begin position="441"/>
        <end position="462"/>
    </location>
</feature>